<dbReference type="InterPro" id="IPR058593">
    <property type="entry name" value="ARB_07466-like_C"/>
</dbReference>
<evidence type="ECO:0000259" key="2">
    <source>
        <dbReference type="Pfam" id="PF26571"/>
    </source>
</evidence>
<dbReference type="RefSeq" id="WP_135076590.1">
    <property type="nucleotide sequence ID" value="NZ_CP038267.1"/>
</dbReference>
<reference evidence="3 4" key="1">
    <citation type="submission" date="2019-03" db="EMBL/GenBank/DDBJ databases">
        <title>Three New Species of Nocardioides, Nocardioides euryhalodurans sp. nov., Nocardioides seonyuensis sp. nov. and Nocardioides eburneoflavus sp. nov., Iolated from Soil.</title>
        <authorList>
            <person name="Roh S.G."/>
            <person name="Lee C."/>
            <person name="Kim M.-K."/>
            <person name="Kim S.B."/>
        </authorList>
    </citation>
    <scope>NUCLEOTIDE SEQUENCE [LARGE SCALE GENOMIC DNA]</scope>
    <source>
        <strain evidence="3 4">MMS17-SY117</strain>
    </source>
</reference>
<dbReference type="Pfam" id="PF26571">
    <property type="entry name" value="VldE"/>
    <property type="match status" value="1"/>
</dbReference>
<keyword evidence="4" id="KW-1185">Reference proteome</keyword>
<sequence>MTPRPLGLALVVTTIAALLLVAAPAHARIEPYADYQPQTRCAPQAKPGTKALGRWLVNTRGGGYGPTSRPCRSGGASEHKEGRAFDWTLDATKAKHRRLARAFLTRIRATDRHGNDHALARRMGIMYIIWNDHIYRSYDDREFAERDYLSSSCRRKRSCSKTLRHRDHMHISLSRPGGRGTTSWYDGRVPD</sequence>
<proteinExistence type="predicted"/>
<gene>
    <name evidence="3" type="ORF">EXE57_08950</name>
</gene>
<evidence type="ECO:0000313" key="4">
    <source>
        <dbReference type="Proteomes" id="UP000294894"/>
    </source>
</evidence>
<keyword evidence="1" id="KW-0732">Signal</keyword>
<organism evidence="3 4">
    <name type="scientific">Nocardioides euryhalodurans</name>
    <dbReference type="NCBI Taxonomy" id="2518370"/>
    <lineage>
        <taxon>Bacteria</taxon>
        <taxon>Bacillati</taxon>
        <taxon>Actinomycetota</taxon>
        <taxon>Actinomycetes</taxon>
        <taxon>Propionibacteriales</taxon>
        <taxon>Nocardioidaceae</taxon>
        <taxon>Nocardioides</taxon>
    </lineage>
</organism>
<evidence type="ECO:0000256" key="1">
    <source>
        <dbReference type="SAM" id="SignalP"/>
    </source>
</evidence>
<feature type="domain" description="ARB-07466-like C-terminal" evidence="2">
    <location>
        <begin position="44"/>
        <end position="140"/>
    </location>
</feature>
<protein>
    <recommendedName>
        <fullName evidence="2">ARB-07466-like C-terminal domain-containing protein</fullName>
    </recommendedName>
</protein>
<evidence type="ECO:0000313" key="3">
    <source>
        <dbReference type="EMBL" id="QBR92400.1"/>
    </source>
</evidence>
<dbReference type="OrthoDB" id="5181100at2"/>
<name>A0A4P7GK46_9ACTN</name>
<dbReference type="EMBL" id="CP038267">
    <property type="protein sequence ID" value="QBR92400.1"/>
    <property type="molecule type" value="Genomic_DNA"/>
</dbReference>
<accession>A0A4P7GK46</accession>
<dbReference type="KEGG" id="noy:EXE57_08950"/>
<feature type="chain" id="PRO_5020656630" description="ARB-07466-like C-terminal domain-containing protein" evidence="1">
    <location>
        <begin position="28"/>
        <end position="191"/>
    </location>
</feature>
<feature type="signal peptide" evidence="1">
    <location>
        <begin position="1"/>
        <end position="27"/>
    </location>
</feature>
<dbReference type="AlphaFoldDB" id="A0A4P7GK46"/>
<dbReference type="Proteomes" id="UP000294894">
    <property type="component" value="Chromosome"/>
</dbReference>